<dbReference type="EMBL" id="JAGGNH010000005">
    <property type="protein sequence ID" value="KAJ0972977.1"/>
    <property type="molecule type" value="Genomic_DNA"/>
</dbReference>
<proteinExistence type="predicted"/>
<dbReference type="AlphaFoldDB" id="A0A9D5HE89"/>
<evidence type="ECO:0008006" key="3">
    <source>
        <dbReference type="Google" id="ProtNLM"/>
    </source>
</evidence>
<dbReference type="Proteomes" id="UP001085076">
    <property type="component" value="Miscellaneous, Linkage group lg05"/>
</dbReference>
<reference evidence="1" key="2">
    <citation type="journal article" date="2022" name="Hortic Res">
        <title>The genome of Dioscorea zingiberensis sheds light on the biosynthesis, origin and evolution of the medicinally important diosgenin saponins.</title>
        <authorList>
            <person name="Li Y."/>
            <person name="Tan C."/>
            <person name="Li Z."/>
            <person name="Guo J."/>
            <person name="Li S."/>
            <person name="Chen X."/>
            <person name="Wang C."/>
            <person name="Dai X."/>
            <person name="Yang H."/>
            <person name="Song W."/>
            <person name="Hou L."/>
            <person name="Xu J."/>
            <person name="Tong Z."/>
            <person name="Xu A."/>
            <person name="Yuan X."/>
            <person name="Wang W."/>
            <person name="Yang Q."/>
            <person name="Chen L."/>
            <person name="Sun Z."/>
            <person name="Wang K."/>
            <person name="Pan B."/>
            <person name="Chen J."/>
            <person name="Bao Y."/>
            <person name="Liu F."/>
            <person name="Qi X."/>
            <person name="Gang D.R."/>
            <person name="Wen J."/>
            <person name="Li J."/>
        </authorList>
    </citation>
    <scope>NUCLEOTIDE SEQUENCE</scope>
    <source>
        <strain evidence="1">Dzin_1.0</strain>
    </source>
</reference>
<dbReference type="SUPFAM" id="SSF51735">
    <property type="entry name" value="NAD(P)-binding Rossmann-fold domains"/>
    <property type="match status" value="1"/>
</dbReference>
<protein>
    <recommendedName>
        <fullName evidence="3">Alcohol dehydrogenase-like C-terminal domain-containing protein</fullName>
    </recommendedName>
</protein>
<dbReference type="InterPro" id="IPR036291">
    <property type="entry name" value="NAD(P)-bd_dom_sf"/>
</dbReference>
<organism evidence="1 2">
    <name type="scientific">Dioscorea zingiberensis</name>
    <dbReference type="NCBI Taxonomy" id="325984"/>
    <lineage>
        <taxon>Eukaryota</taxon>
        <taxon>Viridiplantae</taxon>
        <taxon>Streptophyta</taxon>
        <taxon>Embryophyta</taxon>
        <taxon>Tracheophyta</taxon>
        <taxon>Spermatophyta</taxon>
        <taxon>Magnoliopsida</taxon>
        <taxon>Liliopsida</taxon>
        <taxon>Dioscoreales</taxon>
        <taxon>Dioscoreaceae</taxon>
        <taxon>Dioscorea</taxon>
    </lineage>
</organism>
<dbReference type="InterPro" id="IPR045010">
    <property type="entry name" value="MDR_fam"/>
</dbReference>
<keyword evidence="2" id="KW-1185">Reference proteome</keyword>
<reference evidence="1" key="1">
    <citation type="submission" date="2021-03" db="EMBL/GenBank/DDBJ databases">
        <authorList>
            <person name="Li Z."/>
            <person name="Yang C."/>
        </authorList>
    </citation>
    <scope>NUCLEOTIDE SEQUENCE</scope>
    <source>
        <strain evidence="1">Dzin_1.0</strain>
        <tissue evidence="1">Leaf</tissue>
    </source>
</reference>
<accession>A0A9D5HE89</accession>
<dbReference type="PANTHER" id="PTHR43205:SF7">
    <property type="entry name" value="PROSTAGLANDIN REDUCTASE 1"/>
    <property type="match status" value="1"/>
</dbReference>
<name>A0A9D5HE89_9LILI</name>
<dbReference type="PANTHER" id="PTHR43205">
    <property type="entry name" value="PROSTAGLANDIN REDUCTASE"/>
    <property type="match status" value="1"/>
</dbReference>
<sequence>MTDGVEEVVMRRNKKVLLKKYVIGFVEESMPRFIAYVGFYEICSPKKGEYVFISAASGVVRQFVGQFAKLMGCCIVGTAVSNEKIKLLKTKFGFDDAFN</sequence>
<comment type="caution">
    <text evidence="1">The sequence shown here is derived from an EMBL/GenBank/DDBJ whole genome shotgun (WGS) entry which is preliminary data.</text>
</comment>
<dbReference type="Gene3D" id="3.40.50.720">
    <property type="entry name" value="NAD(P)-binding Rossmann-like Domain"/>
    <property type="match status" value="1"/>
</dbReference>
<dbReference type="GO" id="GO:0032440">
    <property type="term" value="F:2-alkenal reductase [NAD(P)H] activity"/>
    <property type="evidence" value="ECO:0007669"/>
    <property type="project" value="TreeGrafter"/>
</dbReference>
<evidence type="ECO:0000313" key="2">
    <source>
        <dbReference type="Proteomes" id="UP001085076"/>
    </source>
</evidence>
<evidence type="ECO:0000313" key="1">
    <source>
        <dbReference type="EMBL" id="KAJ0972977.1"/>
    </source>
</evidence>
<gene>
    <name evidence="1" type="ORF">J5N97_020936</name>
</gene>
<dbReference type="OrthoDB" id="809632at2759"/>